<feature type="compositionally biased region" description="Polar residues" evidence="1">
    <location>
        <begin position="375"/>
        <end position="385"/>
    </location>
</feature>
<dbReference type="InterPro" id="IPR036420">
    <property type="entry name" value="BRCT_dom_sf"/>
</dbReference>
<dbReference type="EMBL" id="NRSZ01000870">
    <property type="protein sequence ID" value="PNY24566.1"/>
    <property type="molecule type" value="Genomic_DNA"/>
</dbReference>
<accession>A0A2K3QAI0</accession>
<dbReference type="CDD" id="cd00027">
    <property type="entry name" value="BRCT"/>
    <property type="match status" value="1"/>
</dbReference>
<proteinExistence type="predicted"/>
<dbReference type="Proteomes" id="UP000236621">
    <property type="component" value="Unassembled WGS sequence"/>
</dbReference>
<evidence type="ECO:0000256" key="1">
    <source>
        <dbReference type="SAM" id="MobiDB-lite"/>
    </source>
</evidence>
<dbReference type="OrthoDB" id="342264at2759"/>
<dbReference type="InterPro" id="IPR001357">
    <property type="entry name" value="BRCT_dom"/>
</dbReference>
<feature type="domain" description="BRCT" evidence="2">
    <location>
        <begin position="1"/>
        <end position="97"/>
    </location>
</feature>
<gene>
    <name evidence="3" type="ORF">TCAP_05496</name>
</gene>
<dbReference type="PROSITE" id="PS50172">
    <property type="entry name" value="BRCT"/>
    <property type="match status" value="1"/>
</dbReference>
<protein>
    <recommendedName>
        <fullName evidence="2">BRCT domain-containing protein</fullName>
    </recommendedName>
</protein>
<comment type="caution">
    <text evidence="3">The sequence shown here is derived from an EMBL/GenBank/DDBJ whole genome shotgun (WGS) entry which is preliminary data.</text>
</comment>
<dbReference type="AlphaFoldDB" id="A0A2K3QAI0"/>
<evidence type="ECO:0000259" key="2">
    <source>
        <dbReference type="PROSITE" id="PS50172"/>
    </source>
</evidence>
<organism evidence="3 4">
    <name type="scientific">Tolypocladium capitatum</name>
    <dbReference type="NCBI Taxonomy" id="45235"/>
    <lineage>
        <taxon>Eukaryota</taxon>
        <taxon>Fungi</taxon>
        <taxon>Dikarya</taxon>
        <taxon>Ascomycota</taxon>
        <taxon>Pezizomycotina</taxon>
        <taxon>Sordariomycetes</taxon>
        <taxon>Hypocreomycetidae</taxon>
        <taxon>Hypocreales</taxon>
        <taxon>Ophiocordycipitaceae</taxon>
        <taxon>Tolypocladium</taxon>
    </lineage>
</organism>
<dbReference type="SUPFAM" id="SSF52113">
    <property type="entry name" value="BRCT domain"/>
    <property type="match status" value="1"/>
</dbReference>
<feature type="region of interest" description="Disordered" evidence="1">
    <location>
        <begin position="313"/>
        <end position="400"/>
    </location>
</feature>
<reference evidence="3 4" key="1">
    <citation type="submission" date="2017-08" db="EMBL/GenBank/DDBJ databases">
        <title>Harnessing the power of phylogenomics to disentangle the directionality and signatures of interkingdom host jumping in the parasitic fungal genus Tolypocladium.</title>
        <authorList>
            <person name="Quandt C.A."/>
            <person name="Patterson W."/>
            <person name="Spatafora J.W."/>
        </authorList>
    </citation>
    <scope>NUCLEOTIDE SEQUENCE [LARGE SCALE GENOMIC DNA]</scope>
    <source>
        <strain evidence="3 4">CBS 113982</strain>
    </source>
</reference>
<keyword evidence="4" id="KW-1185">Reference proteome</keyword>
<dbReference type="Gene3D" id="3.40.50.10190">
    <property type="entry name" value="BRCT domain"/>
    <property type="match status" value="1"/>
</dbReference>
<evidence type="ECO:0000313" key="4">
    <source>
        <dbReference type="Proteomes" id="UP000236621"/>
    </source>
</evidence>
<sequence>MPRQIYRNRIIASAGPLPGELTVDNLKRWTKLRRGEFTEDFDETVTHLLCTKEQFYNRVPRVEDALKRGKRFHIVHYDWFEFSTVYEKRQPERNYSMRNYLAKQNAAKREQARIERGKKEGEKFVNTNLYHVYTDRDFFPYQIEITRDEEATGESVQRYTLSVSDLPLPLTSSMRSSQHPANSTPQLWESNARPHLYWFTARFLKRKGDGQPSYHRPSRCSGKWRREMDLFMEFFRIKTGLAWQDRVLGEKTKPGSLFQYSPPTGGKPVGRRLRFEYEYCLEVNAQLRGLSWPPVEKPAVTKMNETNGADLATASDDAESVTSSHCDDDDADSHSSLVDEKEAELGPPLTPSGDAGLDIFTKDQDPKTVQPESCPRTTDGSSMKDSSAGMPPPQEVSDGE</sequence>
<evidence type="ECO:0000313" key="3">
    <source>
        <dbReference type="EMBL" id="PNY24566.1"/>
    </source>
</evidence>
<dbReference type="STRING" id="45235.A0A2K3QAI0"/>
<name>A0A2K3QAI0_9HYPO</name>